<dbReference type="NCBIfam" id="TIGR00996">
    <property type="entry name" value="Mtu_fam_mce"/>
    <property type="match status" value="1"/>
</dbReference>
<gene>
    <name evidence="4" type="ORF">J2S63_000658</name>
</gene>
<organism evidence="4 5">
    <name type="scientific">Nocardioides marmoribigeumensis</name>
    <dbReference type="NCBI Taxonomy" id="433649"/>
    <lineage>
        <taxon>Bacteria</taxon>
        <taxon>Bacillati</taxon>
        <taxon>Actinomycetota</taxon>
        <taxon>Actinomycetes</taxon>
        <taxon>Propionibacteriales</taxon>
        <taxon>Nocardioidaceae</taxon>
        <taxon>Nocardioides</taxon>
    </lineage>
</organism>
<dbReference type="Proteomes" id="UP001183648">
    <property type="component" value="Unassembled WGS sequence"/>
</dbReference>
<feature type="domain" description="Mammalian cell entry C-terminal" evidence="3">
    <location>
        <begin position="119"/>
        <end position="288"/>
    </location>
</feature>
<dbReference type="PANTHER" id="PTHR33371:SF18">
    <property type="entry name" value="MCE-FAMILY PROTEIN MCE3C"/>
    <property type="match status" value="1"/>
</dbReference>
<dbReference type="InterPro" id="IPR003399">
    <property type="entry name" value="Mce/MlaD"/>
</dbReference>
<dbReference type="InterPro" id="IPR024516">
    <property type="entry name" value="Mce_C"/>
</dbReference>
<sequence>MRRYSSSQIVRIGTISVVMALVAMALALNIQKFPGMRGTGYTAQFSDASGLHKGNMVQIAGVDVGRVSEIELKGSYVVAHFDIDNGVSFGDESTAQIEVLNLLGEKFIDLHPKGGKKAEGGSTIPLARTDSSYDIVKVFGELSDTTERIDIPQLQQALTTVAGTMDRTSDDAGAVFDGLSRVSQTIASRDAQLKQLLARAKSVTRLLAERKGDLVQVIKDGNLVLAELRARRAAIHTLLLNTAQLSRQLGGLVDDNQKQIGPMLADLHRVTQTLVRRQGQLQRAVHALGPYTRILSNIIGTGPWFDAFAVNLGTIATENSPQVGG</sequence>
<evidence type="ECO:0000259" key="3">
    <source>
        <dbReference type="Pfam" id="PF11887"/>
    </source>
</evidence>
<evidence type="ECO:0000313" key="5">
    <source>
        <dbReference type="Proteomes" id="UP001183648"/>
    </source>
</evidence>
<dbReference type="InterPro" id="IPR005693">
    <property type="entry name" value="Mce"/>
</dbReference>
<evidence type="ECO:0000259" key="2">
    <source>
        <dbReference type="Pfam" id="PF02470"/>
    </source>
</evidence>
<proteinExistence type="predicted"/>
<keyword evidence="1" id="KW-1133">Transmembrane helix</keyword>
<dbReference type="PRINTS" id="PR01782">
    <property type="entry name" value="MCEVIRFACTOR"/>
</dbReference>
<accession>A0ABU2BR26</accession>
<keyword evidence="5" id="KW-1185">Reference proteome</keyword>
<keyword evidence="1" id="KW-0812">Transmembrane</keyword>
<feature type="transmembrane region" description="Helical" evidence="1">
    <location>
        <begin position="12"/>
        <end position="30"/>
    </location>
</feature>
<evidence type="ECO:0000256" key="1">
    <source>
        <dbReference type="SAM" id="Phobius"/>
    </source>
</evidence>
<dbReference type="RefSeq" id="WP_310298565.1">
    <property type="nucleotide sequence ID" value="NZ_BAAAPS010000002.1"/>
</dbReference>
<dbReference type="InterPro" id="IPR052336">
    <property type="entry name" value="MlaD_Phospholipid_Transporter"/>
</dbReference>
<reference evidence="4 5" key="1">
    <citation type="submission" date="2023-07" db="EMBL/GenBank/DDBJ databases">
        <title>Sequencing the genomes of 1000 actinobacteria strains.</title>
        <authorList>
            <person name="Klenk H.-P."/>
        </authorList>
    </citation>
    <scope>NUCLEOTIDE SEQUENCE [LARGE SCALE GENOMIC DNA]</scope>
    <source>
        <strain evidence="4 5">DSM 19426</strain>
    </source>
</reference>
<comment type="caution">
    <text evidence="4">The sequence shown here is derived from an EMBL/GenBank/DDBJ whole genome shotgun (WGS) entry which is preliminary data.</text>
</comment>
<dbReference type="Pfam" id="PF02470">
    <property type="entry name" value="MlaD"/>
    <property type="match status" value="1"/>
</dbReference>
<dbReference type="EMBL" id="JAVDYG010000001">
    <property type="protein sequence ID" value="MDR7361105.1"/>
    <property type="molecule type" value="Genomic_DNA"/>
</dbReference>
<dbReference type="Pfam" id="PF11887">
    <property type="entry name" value="Mce4_CUP1"/>
    <property type="match status" value="1"/>
</dbReference>
<keyword evidence="1" id="KW-0472">Membrane</keyword>
<name>A0ABU2BR26_9ACTN</name>
<evidence type="ECO:0000313" key="4">
    <source>
        <dbReference type="EMBL" id="MDR7361105.1"/>
    </source>
</evidence>
<protein>
    <submittedName>
        <fullName evidence="4">Phospholipid/cholesterol/gamma-HCH transport system substrate-binding protein</fullName>
    </submittedName>
</protein>
<feature type="domain" description="Mce/MlaD" evidence="2">
    <location>
        <begin position="38"/>
        <end position="112"/>
    </location>
</feature>
<dbReference type="PANTHER" id="PTHR33371">
    <property type="entry name" value="INTERMEMBRANE PHOSPHOLIPID TRANSPORT SYSTEM BINDING PROTEIN MLAD-RELATED"/>
    <property type="match status" value="1"/>
</dbReference>